<keyword evidence="2" id="KW-0808">Transferase</keyword>
<gene>
    <name evidence="2" type="ORF">E6C76_19930</name>
</gene>
<keyword evidence="3" id="KW-1185">Reference proteome</keyword>
<dbReference type="Pfam" id="PF13439">
    <property type="entry name" value="Glyco_transf_4"/>
    <property type="match status" value="1"/>
</dbReference>
<proteinExistence type="predicted"/>
<dbReference type="Pfam" id="PF13692">
    <property type="entry name" value="Glyco_trans_1_4"/>
    <property type="match status" value="1"/>
</dbReference>
<dbReference type="CDD" id="cd03814">
    <property type="entry name" value="GT4-like"/>
    <property type="match status" value="1"/>
</dbReference>
<dbReference type="PANTHER" id="PTHR45947">
    <property type="entry name" value="SULFOQUINOVOSYL TRANSFERASE SQD2"/>
    <property type="match status" value="1"/>
</dbReference>
<dbReference type="Proteomes" id="UP000308430">
    <property type="component" value="Unassembled WGS sequence"/>
</dbReference>
<protein>
    <submittedName>
        <fullName evidence="2">Glycosyltransferase family 1 protein</fullName>
    </submittedName>
</protein>
<dbReference type="SUPFAM" id="SSF53756">
    <property type="entry name" value="UDP-Glycosyltransferase/glycogen phosphorylase"/>
    <property type="match status" value="1"/>
</dbReference>
<organism evidence="2 3">
    <name type="scientific">Pseudothauera nasutitermitis</name>
    <dbReference type="NCBI Taxonomy" id="2565930"/>
    <lineage>
        <taxon>Bacteria</taxon>
        <taxon>Pseudomonadati</taxon>
        <taxon>Pseudomonadota</taxon>
        <taxon>Betaproteobacteria</taxon>
        <taxon>Rhodocyclales</taxon>
        <taxon>Zoogloeaceae</taxon>
        <taxon>Pseudothauera</taxon>
    </lineage>
</organism>
<feature type="domain" description="Glycosyltransferase subfamily 4-like N-terminal" evidence="1">
    <location>
        <begin position="30"/>
        <end position="198"/>
    </location>
</feature>
<dbReference type="RefSeq" id="WP_136350011.1">
    <property type="nucleotide sequence ID" value="NZ_SSOC01000008.1"/>
</dbReference>
<dbReference type="OrthoDB" id="9802525at2"/>
<sequence length="403" mass="43320">MDSPLVFQHLAGADRQLRVAVVTETYPPEVNGVAMTTGRLVEGMLRGGHRVQLVRPRQGAADRPASAGGFEEVLSRGLPIPRYNHLRMGLPARGALTRLWSVQRPDVVQVVTEGPLGWSAVSAARKLRLPVVTEFHTNFHSYSDYYGISWLKQPVHAWLRRFHGKGDACLVPTAELAASLTERGVRRVEVVSRGVDIQLFSPGRRSEALRASWGVQPGDLVAVVVGRMAPEKNLGLAVQAFDRLRAVAPHARLLFVGDGPSRAALQAQRPEFLYAGMRGGEDLAAHYASADLFLFPSLTETFGNVVIEALASGLPVVGFDYAAAASYVRDGENGWLAPSGDEAAFLAAAERVAGDAALRAHMAARAPATVVDAGWDGVTRRLLAVLDDVVRAHERRGAGELAA</sequence>
<comment type="caution">
    <text evidence="2">The sequence shown here is derived from an EMBL/GenBank/DDBJ whole genome shotgun (WGS) entry which is preliminary data.</text>
</comment>
<evidence type="ECO:0000259" key="1">
    <source>
        <dbReference type="Pfam" id="PF13439"/>
    </source>
</evidence>
<evidence type="ECO:0000313" key="2">
    <source>
        <dbReference type="EMBL" id="THF61926.1"/>
    </source>
</evidence>
<name>A0A4S4AQA7_9RHOO</name>
<dbReference type="AlphaFoldDB" id="A0A4S4AQA7"/>
<dbReference type="InterPro" id="IPR050194">
    <property type="entry name" value="Glycosyltransferase_grp1"/>
</dbReference>
<accession>A0A4S4AQA7</accession>
<dbReference type="PANTHER" id="PTHR45947:SF3">
    <property type="entry name" value="SULFOQUINOVOSYL TRANSFERASE SQD2"/>
    <property type="match status" value="1"/>
</dbReference>
<dbReference type="Gene3D" id="3.40.50.2000">
    <property type="entry name" value="Glycogen Phosphorylase B"/>
    <property type="match status" value="2"/>
</dbReference>
<reference evidence="2 3" key="1">
    <citation type="submission" date="2019-04" db="EMBL/GenBank/DDBJ databases">
        <title>Azoarcus nasutitermitis sp. nov. isolated from termite nest.</title>
        <authorList>
            <person name="Lin S.-Y."/>
            <person name="Hameed A."/>
            <person name="Hsu Y.-H."/>
            <person name="Young C.-C."/>
        </authorList>
    </citation>
    <scope>NUCLEOTIDE SEQUENCE [LARGE SCALE GENOMIC DNA]</scope>
    <source>
        <strain evidence="2 3">CC-YHH838</strain>
    </source>
</reference>
<dbReference type="InterPro" id="IPR028098">
    <property type="entry name" value="Glyco_trans_4-like_N"/>
</dbReference>
<dbReference type="EMBL" id="SSOC01000008">
    <property type="protein sequence ID" value="THF61926.1"/>
    <property type="molecule type" value="Genomic_DNA"/>
</dbReference>
<dbReference type="GO" id="GO:0016757">
    <property type="term" value="F:glycosyltransferase activity"/>
    <property type="evidence" value="ECO:0007669"/>
    <property type="project" value="TreeGrafter"/>
</dbReference>
<evidence type="ECO:0000313" key="3">
    <source>
        <dbReference type="Proteomes" id="UP000308430"/>
    </source>
</evidence>